<evidence type="ECO:0000313" key="4">
    <source>
        <dbReference type="Proteomes" id="UP000199706"/>
    </source>
</evidence>
<keyword evidence="3" id="KW-0479">Metal-binding</keyword>
<gene>
    <name evidence="3" type="ORF">SAMN05216466_12213</name>
</gene>
<proteinExistence type="predicted"/>
<keyword evidence="1" id="KW-1133">Transmembrane helix</keyword>
<organism evidence="3 4">
    <name type="scientific">Paraburkholderia phenazinium</name>
    <dbReference type="NCBI Taxonomy" id="60549"/>
    <lineage>
        <taxon>Bacteria</taxon>
        <taxon>Pseudomonadati</taxon>
        <taxon>Pseudomonadota</taxon>
        <taxon>Betaproteobacteria</taxon>
        <taxon>Burkholderiales</taxon>
        <taxon>Burkholderiaceae</taxon>
        <taxon>Paraburkholderia</taxon>
    </lineage>
</organism>
<dbReference type="Gene3D" id="1.10.10.1320">
    <property type="entry name" value="Anti-sigma factor, zinc-finger domain"/>
    <property type="match status" value="1"/>
</dbReference>
<sequence>MNTTSLFDERAHLQVWELLPWYVNGTASADERDTVETHLRDCTSCRGEYARQLDIHVQMNVEVPTGPPVEQGIAHLLHQIDEQARPLPRAAANARWTPHGRRAWVTYGLAALVLLETTGLVMFGAPSRGSSPAVSVYRTLSTPDRSTALATIRLVVDATMPAGQLQALLVPLHLQIVGGPGENGVYSLAPVATPGDVERQVSALRTAQGVRFVEPVVKGGDAP</sequence>
<feature type="transmembrane region" description="Helical" evidence="1">
    <location>
        <begin position="104"/>
        <end position="125"/>
    </location>
</feature>
<dbReference type="GO" id="GO:0008270">
    <property type="term" value="F:zinc ion binding"/>
    <property type="evidence" value="ECO:0007669"/>
    <property type="project" value="UniProtKB-KW"/>
</dbReference>
<dbReference type="Pfam" id="PF13490">
    <property type="entry name" value="zf-HC2"/>
    <property type="match status" value="1"/>
</dbReference>
<dbReference type="AlphaFoldDB" id="A0A1G8K7K5"/>
<keyword evidence="3" id="KW-0863">Zinc-finger</keyword>
<evidence type="ECO:0000313" key="3">
    <source>
        <dbReference type="EMBL" id="SDI39347.1"/>
    </source>
</evidence>
<dbReference type="OrthoDB" id="5958009at2"/>
<name>A0A1G8K7K5_9BURK</name>
<evidence type="ECO:0000256" key="1">
    <source>
        <dbReference type="SAM" id="Phobius"/>
    </source>
</evidence>
<dbReference type="InterPro" id="IPR027383">
    <property type="entry name" value="Znf_put"/>
</dbReference>
<keyword evidence="1" id="KW-0472">Membrane</keyword>
<accession>A0A1G8K7K5</accession>
<reference evidence="3 4" key="1">
    <citation type="submission" date="2016-10" db="EMBL/GenBank/DDBJ databases">
        <authorList>
            <person name="de Groot N.N."/>
        </authorList>
    </citation>
    <scope>NUCLEOTIDE SEQUENCE [LARGE SCALE GENOMIC DNA]</scope>
    <source>
        <strain evidence="3 4">LMG 2247</strain>
    </source>
</reference>
<evidence type="ECO:0000259" key="2">
    <source>
        <dbReference type="Pfam" id="PF13490"/>
    </source>
</evidence>
<keyword evidence="1" id="KW-0812">Transmembrane</keyword>
<dbReference type="Proteomes" id="UP000199706">
    <property type="component" value="Unassembled WGS sequence"/>
</dbReference>
<dbReference type="RefSeq" id="WP_090692712.1">
    <property type="nucleotide sequence ID" value="NZ_CADERL010000008.1"/>
</dbReference>
<feature type="domain" description="Putative zinc-finger" evidence="2">
    <location>
        <begin position="14"/>
        <end position="46"/>
    </location>
</feature>
<protein>
    <submittedName>
        <fullName evidence="3">Putative zinc-finger</fullName>
    </submittedName>
</protein>
<dbReference type="EMBL" id="FNCJ01000022">
    <property type="protein sequence ID" value="SDI39347.1"/>
    <property type="molecule type" value="Genomic_DNA"/>
</dbReference>
<keyword evidence="3" id="KW-0862">Zinc</keyword>
<dbReference type="InterPro" id="IPR041916">
    <property type="entry name" value="Anti_sigma_zinc_sf"/>
</dbReference>